<evidence type="ECO:0000256" key="2">
    <source>
        <dbReference type="ARBA" id="ARBA00022603"/>
    </source>
</evidence>
<keyword evidence="10" id="KW-1185">Reference proteome</keyword>
<proteinExistence type="predicted"/>
<reference evidence="9 10" key="1">
    <citation type="submission" date="2022-12" db="EMBL/GenBank/DDBJ databases">
        <title>Chromosome-scale assembly of the Ensete ventricosum genome.</title>
        <authorList>
            <person name="Dussert Y."/>
            <person name="Stocks J."/>
            <person name="Wendawek A."/>
            <person name="Woldeyes F."/>
            <person name="Nichols R.A."/>
            <person name="Borrell J.S."/>
        </authorList>
    </citation>
    <scope>NUCLEOTIDE SEQUENCE [LARGE SCALE GENOMIC DNA]</scope>
    <source>
        <strain evidence="10">cv. Maze</strain>
        <tissue evidence="9">Seeds</tissue>
    </source>
</reference>
<dbReference type="PANTHER" id="PTHR10631:SF3">
    <property type="entry name" value="TRNA (GUANINE(26)-N(2))-DIMETHYLTRANSFERASE"/>
    <property type="match status" value="1"/>
</dbReference>
<dbReference type="PANTHER" id="PTHR10631">
    <property type="entry name" value="N 2 ,N 2 -DIMETHYLGUANOSINE TRNA METHYLTRANSFERASE"/>
    <property type="match status" value="1"/>
</dbReference>
<comment type="caution">
    <text evidence="9">The sequence shown here is derived from an EMBL/GenBank/DDBJ whole genome shotgun (WGS) entry which is preliminary data.</text>
</comment>
<evidence type="ECO:0000256" key="4">
    <source>
        <dbReference type="ARBA" id="ARBA00022691"/>
    </source>
</evidence>
<evidence type="ECO:0000313" key="9">
    <source>
        <dbReference type="EMBL" id="KAJ8483809.1"/>
    </source>
</evidence>
<evidence type="ECO:0000313" key="10">
    <source>
        <dbReference type="Proteomes" id="UP001222027"/>
    </source>
</evidence>
<keyword evidence="4" id="KW-0949">S-adenosyl-L-methionine</keyword>
<dbReference type="AlphaFoldDB" id="A0AAV8QZF4"/>
<dbReference type="GO" id="GO:0005634">
    <property type="term" value="C:nucleus"/>
    <property type="evidence" value="ECO:0007669"/>
    <property type="project" value="TreeGrafter"/>
</dbReference>
<keyword evidence="6" id="KW-0694">RNA-binding</keyword>
<dbReference type="InterPro" id="IPR029063">
    <property type="entry name" value="SAM-dependent_MTases_sf"/>
</dbReference>
<dbReference type="SUPFAM" id="SSF53335">
    <property type="entry name" value="S-adenosyl-L-methionine-dependent methyltransferases"/>
    <property type="match status" value="1"/>
</dbReference>
<comment type="catalytic activity">
    <reaction evidence="8">
        <text>guanosine(26) in tRNA + 2 S-adenosyl-L-methionine = N(2)-dimethylguanosine(26) in tRNA + 2 S-adenosyl-L-homocysteine + 2 H(+)</text>
        <dbReference type="Rhea" id="RHEA:43140"/>
        <dbReference type="Rhea" id="RHEA-COMP:10359"/>
        <dbReference type="Rhea" id="RHEA-COMP:10360"/>
        <dbReference type="ChEBI" id="CHEBI:15378"/>
        <dbReference type="ChEBI" id="CHEBI:57856"/>
        <dbReference type="ChEBI" id="CHEBI:59789"/>
        <dbReference type="ChEBI" id="CHEBI:74269"/>
        <dbReference type="ChEBI" id="CHEBI:74513"/>
        <dbReference type="EC" id="2.1.1.216"/>
    </reaction>
</comment>
<keyword evidence="5" id="KW-0819">tRNA processing</keyword>
<dbReference type="EMBL" id="JAQQAF010000005">
    <property type="protein sequence ID" value="KAJ8483809.1"/>
    <property type="molecule type" value="Genomic_DNA"/>
</dbReference>
<dbReference type="Gene3D" id="3.40.50.150">
    <property type="entry name" value="Vaccinia Virus protein VP39"/>
    <property type="match status" value="1"/>
</dbReference>
<evidence type="ECO:0000256" key="3">
    <source>
        <dbReference type="ARBA" id="ARBA00022679"/>
    </source>
</evidence>
<dbReference type="GO" id="GO:0000049">
    <property type="term" value="F:tRNA binding"/>
    <property type="evidence" value="ECO:0007669"/>
    <property type="project" value="UniProtKB-KW"/>
</dbReference>
<evidence type="ECO:0000256" key="6">
    <source>
        <dbReference type="ARBA" id="ARBA00022884"/>
    </source>
</evidence>
<evidence type="ECO:0000256" key="5">
    <source>
        <dbReference type="ARBA" id="ARBA00022694"/>
    </source>
</evidence>
<evidence type="ECO:0000256" key="1">
    <source>
        <dbReference type="ARBA" id="ARBA00022555"/>
    </source>
</evidence>
<organism evidence="9 10">
    <name type="scientific">Ensete ventricosum</name>
    <name type="common">Abyssinian banana</name>
    <name type="synonym">Musa ensete</name>
    <dbReference type="NCBI Taxonomy" id="4639"/>
    <lineage>
        <taxon>Eukaryota</taxon>
        <taxon>Viridiplantae</taxon>
        <taxon>Streptophyta</taxon>
        <taxon>Embryophyta</taxon>
        <taxon>Tracheophyta</taxon>
        <taxon>Spermatophyta</taxon>
        <taxon>Magnoliopsida</taxon>
        <taxon>Liliopsida</taxon>
        <taxon>Zingiberales</taxon>
        <taxon>Musaceae</taxon>
        <taxon>Ensete</taxon>
    </lineage>
</organism>
<dbReference type="Proteomes" id="UP001222027">
    <property type="component" value="Unassembled WGS sequence"/>
</dbReference>
<dbReference type="InterPro" id="IPR002905">
    <property type="entry name" value="Trm1"/>
</dbReference>
<keyword evidence="1" id="KW-0820">tRNA-binding</keyword>
<gene>
    <name evidence="9" type="ORF">OPV22_016294</name>
</gene>
<dbReference type="GO" id="GO:0002940">
    <property type="term" value="P:tRNA N2-guanine methylation"/>
    <property type="evidence" value="ECO:0007669"/>
    <property type="project" value="TreeGrafter"/>
</dbReference>
<dbReference type="EC" id="2.1.1.216" evidence="7"/>
<sequence>MELVALDYDEKSIEACKRYIQFNGALRHRQRWKLFLLMPKFICLPIQKNLMRLTLILVDRSPSAFLDSAVQSIADGGLLMCTATDLSCHSNSHTYISVLVVIHFINKALGGLLLRTTQTNIHQLPCYKMLKAAKDKYPAYKKIVAALVAISEELPDAKPLFVNLHSTVVTLKWTPPSALFYDGCALLVIIFLDPLWLKTDAPRHVNCGTYWAAGLRIILRVKTQPKSESGIVILSKEPVLQLKYSASDW</sequence>
<accession>A0AAV8QZF4</accession>
<protein>
    <recommendedName>
        <fullName evidence="7">tRNA (guanine(26)-N(2))-dimethyltransferase</fullName>
        <ecNumber evidence="7">2.1.1.216</ecNumber>
    </recommendedName>
</protein>
<evidence type="ECO:0000256" key="7">
    <source>
        <dbReference type="ARBA" id="ARBA00039099"/>
    </source>
</evidence>
<keyword evidence="3" id="KW-0808">Transferase</keyword>
<keyword evidence="2" id="KW-0489">Methyltransferase</keyword>
<dbReference type="GO" id="GO:0160104">
    <property type="term" value="F:tRNA (guanine(26)-N2)-dimethyltransferase activity"/>
    <property type="evidence" value="ECO:0007669"/>
    <property type="project" value="UniProtKB-EC"/>
</dbReference>
<name>A0AAV8QZF4_ENSVE</name>
<evidence type="ECO:0000256" key="8">
    <source>
        <dbReference type="ARBA" id="ARBA00051897"/>
    </source>
</evidence>